<dbReference type="KEGG" id="oni:Osc7112_3765"/>
<keyword evidence="1" id="KW-0732">Signal</keyword>
<feature type="signal peptide" evidence="1">
    <location>
        <begin position="1"/>
        <end position="20"/>
    </location>
</feature>
<dbReference type="EMBL" id="CP003614">
    <property type="protein sequence ID" value="AFZ08109.1"/>
    <property type="molecule type" value="Genomic_DNA"/>
</dbReference>
<dbReference type="Gene3D" id="1.25.40.10">
    <property type="entry name" value="Tetratricopeptide repeat domain"/>
    <property type="match status" value="1"/>
</dbReference>
<dbReference type="OrthoDB" id="459662at2"/>
<dbReference type="eggNOG" id="COG0457">
    <property type="taxonomic scope" value="Bacteria"/>
</dbReference>
<reference evidence="2 3" key="1">
    <citation type="submission" date="2012-05" db="EMBL/GenBank/DDBJ databases">
        <title>Finished chromosome of genome of Oscillatoria sp. PCC 7112.</title>
        <authorList>
            <consortium name="US DOE Joint Genome Institute"/>
            <person name="Gugger M."/>
            <person name="Coursin T."/>
            <person name="Rippka R."/>
            <person name="Tandeau De Marsac N."/>
            <person name="Huntemann M."/>
            <person name="Wei C.-L."/>
            <person name="Han J."/>
            <person name="Detter J.C."/>
            <person name="Han C."/>
            <person name="Tapia R."/>
            <person name="Davenport K."/>
            <person name="Daligault H."/>
            <person name="Erkkila T."/>
            <person name="Gu W."/>
            <person name="Munk A.C.C."/>
            <person name="Teshima H."/>
            <person name="Xu Y."/>
            <person name="Chain P."/>
            <person name="Chen A."/>
            <person name="Krypides N."/>
            <person name="Mavromatis K."/>
            <person name="Markowitz V."/>
            <person name="Szeto E."/>
            <person name="Ivanova N."/>
            <person name="Mikhailova N."/>
            <person name="Ovchinnikova G."/>
            <person name="Pagani I."/>
            <person name="Pati A."/>
            <person name="Goodwin L."/>
            <person name="Peters L."/>
            <person name="Pitluck S."/>
            <person name="Woyke T."/>
            <person name="Kerfeld C."/>
        </authorList>
    </citation>
    <scope>NUCLEOTIDE SEQUENCE [LARGE SCALE GENOMIC DNA]</scope>
    <source>
        <strain evidence="2 3">PCC 7112</strain>
    </source>
</reference>
<dbReference type="InterPro" id="IPR003961">
    <property type="entry name" value="FN3_dom"/>
</dbReference>
<proteinExistence type="predicted"/>
<sequence precursor="true">MKIRIAIFIALSSIATTALAASNRISNGLIIHSSGEVAIERQNGRIVRPTSGTPIYPGDTLRTAQNAQLTIQCADLGIKSIAPGENQLNSCLLAKEESKSDCSADLIKCPDRGDGKIAWNSAPIPYIISPRRTKLLDSKPILRWNPVDGATSYKLSLRENGAKLNWEMTVSGTEAVYPGEPALKPGVKYRLIVEANTGASSEIPVVEGDTEFELLDEKQVQAVKDAVGAIDKQVPNENAKKLAISRVYLNTNLIAEAREILETLQETGVETPPIYRTLGDLYLEKLQLVPQAEVYYSKVINTAKPDDIEELTAARYGLGQVHSAMRNNLEAMKYLRMAKDGYTTLGDLPMAQKIDKQLRDLQRREQRK</sequence>
<organism evidence="2 3">
    <name type="scientific">Phormidium nigroviride PCC 7112</name>
    <dbReference type="NCBI Taxonomy" id="179408"/>
    <lineage>
        <taxon>Bacteria</taxon>
        <taxon>Bacillati</taxon>
        <taxon>Cyanobacteriota</taxon>
        <taxon>Cyanophyceae</taxon>
        <taxon>Oscillatoriophycideae</taxon>
        <taxon>Oscillatoriales</taxon>
        <taxon>Oscillatoriaceae</taxon>
        <taxon>Phormidium</taxon>
    </lineage>
</organism>
<dbReference type="STRING" id="179408.Osc7112_3765"/>
<evidence type="ECO:0008006" key="4">
    <source>
        <dbReference type="Google" id="ProtNLM"/>
    </source>
</evidence>
<dbReference type="RefSeq" id="WP_015177364.1">
    <property type="nucleotide sequence ID" value="NC_019729.1"/>
</dbReference>
<name>K9VKR3_9CYAN</name>
<feature type="chain" id="PRO_5003937685" description="Tetratricopeptide TPR_1 repeat-containing protein" evidence="1">
    <location>
        <begin position="21"/>
        <end position="368"/>
    </location>
</feature>
<evidence type="ECO:0000313" key="2">
    <source>
        <dbReference type="EMBL" id="AFZ08109.1"/>
    </source>
</evidence>
<accession>K9VKR3</accession>
<dbReference type="CDD" id="cd00063">
    <property type="entry name" value="FN3"/>
    <property type="match status" value="1"/>
</dbReference>
<keyword evidence="3" id="KW-1185">Reference proteome</keyword>
<gene>
    <name evidence="2" type="ORF">Osc7112_3765</name>
</gene>
<dbReference type="Proteomes" id="UP000010478">
    <property type="component" value="Chromosome"/>
</dbReference>
<dbReference type="InterPro" id="IPR011990">
    <property type="entry name" value="TPR-like_helical_dom_sf"/>
</dbReference>
<dbReference type="AlphaFoldDB" id="K9VKR3"/>
<dbReference type="SUPFAM" id="SSF48452">
    <property type="entry name" value="TPR-like"/>
    <property type="match status" value="1"/>
</dbReference>
<evidence type="ECO:0000313" key="3">
    <source>
        <dbReference type="Proteomes" id="UP000010478"/>
    </source>
</evidence>
<dbReference type="HOGENOM" id="CLU_065971_0_0_3"/>
<evidence type="ECO:0000256" key="1">
    <source>
        <dbReference type="SAM" id="SignalP"/>
    </source>
</evidence>
<protein>
    <recommendedName>
        <fullName evidence="4">Tetratricopeptide TPR_1 repeat-containing protein</fullName>
    </recommendedName>
</protein>